<dbReference type="PROSITE" id="PS50950">
    <property type="entry name" value="ZF_THAP"/>
    <property type="match status" value="1"/>
</dbReference>
<evidence type="ECO:0000256" key="1">
    <source>
        <dbReference type="ARBA" id="ARBA00022723"/>
    </source>
</evidence>
<dbReference type="InterPro" id="IPR026516">
    <property type="entry name" value="THAP1/10"/>
</dbReference>
<evidence type="ECO:0000256" key="5">
    <source>
        <dbReference type="PROSITE-ProRule" id="PRU00309"/>
    </source>
</evidence>
<dbReference type="AlphaFoldDB" id="A0A6B2ENT1"/>
<name>A0A6B2ENT1_9DIPT</name>
<dbReference type="InterPro" id="IPR038441">
    <property type="entry name" value="THAP_Znf_sf"/>
</dbReference>
<dbReference type="SMART" id="SM00692">
    <property type="entry name" value="DM3"/>
    <property type="match status" value="1"/>
</dbReference>
<dbReference type="PANTHER" id="PTHR46600">
    <property type="entry name" value="THAP DOMAIN-CONTAINING"/>
    <property type="match status" value="1"/>
</dbReference>
<evidence type="ECO:0000256" key="3">
    <source>
        <dbReference type="ARBA" id="ARBA00022833"/>
    </source>
</evidence>
<reference evidence="8" key="1">
    <citation type="submission" date="2019-10" db="EMBL/GenBank/DDBJ databases">
        <title>Short sand fly seasons in Tbilisi, Georgia, hinder development of host immunity to saliva of the visceral leishmaniasis vector Phlebotomus kandelakii.</title>
        <authorList>
            <person name="Oliveira F."/>
            <person name="Giorgobiani E."/>
            <person name="Guimaraes-Costa A.B."/>
            <person name="Abdeladhim M."/>
            <person name="Oristian J."/>
            <person name="Tskhvaradze L."/>
            <person name="Tsertsvadze N."/>
            <person name="Zakalashvili M."/>
            <person name="Valenzuela J.G."/>
            <person name="Kamhawi S."/>
        </authorList>
    </citation>
    <scope>NUCLEOTIDE SEQUENCE</scope>
    <source>
        <strain evidence="8">Wild-capture in Tbilisi</strain>
        <tissue evidence="8">Salivary glands</tissue>
    </source>
</reference>
<dbReference type="PANTHER" id="PTHR46600:SF11">
    <property type="entry name" value="THAP DOMAIN-CONTAINING PROTEIN 10"/>
    <property type="match status" value="1"/>
</dbReference>
<evidence type="ECO:0000259" key="7">
    <source>
        <dbReference type="PROSITE" id="PS50950"/>
    </source>
</evidence>
<evidence type="ECO:0000313" key="8">
    <source>
        <dbReference type="EMBL" id="NBJ63190.1"/>
    </source>
</evidence>
<dbReference type="InterPro" id="IPR006612">
    <property type="entry name" value="THAP_Znf"/>
</dbReference>
<keyword evidence="2 5" id="KW-0863">Zinc-finger</keyword>
<feature type="region of interest" description="Disordered" evidence="6">
    <location>
        <begin position="79"/>
        <end position="110"/>
    </location>
</feature>
<organism evidence="8">
    <name type="scientific">Phlebotomus kandelakii</name>
    <dbReference type="NCBI Taxonomy" id="1109342"/>
    <lineage>
        <taxon>Eukaryota</taxon>
        <taxon>Metazoa</taxon>
        <taxon>Ecdysozoa</taxon>
        <taxon>Arthropoda</taxon>
        <taxon>Hexapoda</taxon>
        <taxon>Insecta</taxon>
        <taxon>Pterygota</taxon>
        <taxon>Neoptera</taxon>
        <taxon>Endopterygota</taxon>
        <taxon>Diptera</taxon>
        <taxon>Nematocera</taxon>
        <taxon>Psychodoidea</taxon>
        <taxon>Psychodidae</taxon>
        <taxon>Phlebotomus</taxon>
        <taxon>Larroussius</taxon>
    </lineage>
</organism>
<dbReference type="SUPFAM" id="SSF57716">
    <property type="entry name" value="Glucocorticoid receptor-like (DNA-binding domain)"/>
    <property type="match status" value="1"/>
</dbReference>
<keyword evidence="3" id="KW-0862">Zinc</keyword>
<dbReference type="Gene3D" id="6.20.210.20">
    <property type="entry name" value="THAP domain"/>
    <property type="match status" value="1"/>
</dbReference>
<keyword evidence="4 5" id="KW-0238">DNA-binding</keyword>
<keyword evidence="1" id="KW-0479">Metal-binding</keyword>
<evidence type="ECO:0000256" key="2">
    <source>
        <dbReference type="ARBA" id="ARBA00022771"/>
    </source>
</evidence>
<dbReference type="GO" id="GO:0043565">
    <property type="term" value="F:sequence-specific DNA binding"/>
    <property type="evidence" value="ECO:0007669"/>
    <property type="project" value="InterPro"/>
</dbReference>
<evidence type="ECO:0000256" key="6">
    <source>
        <dbReference type="SAM" id="MobiDB-lite"/>
    </source>
</evidence>
<sequence>MSCKAKNCYNKISKKIYLGVTFHRFPLTYTRQLQWKNILGIPSHLRMKPESDRVCSKHFSQEDFEDKVLAGNIIKRYLKPGTTPLPVSDSPPREDNTTSNSKTGRKKRKKRRMIYNKTVKVRKEPVEEAEDKSEITTDLESIELIDEIKIEPTDISYENMTDVYTIIEIKEEP</sequence>
<dbReference type="GO" id="GO:0008270">
    <property type="term" value="F:zinc ion binding"/>
    <property type="evidence" value="ECO:0007669"/>
    <property type="project" value="UniProtKB-KW"/>
</dbReference>
<proteinExistence type="predicted"/>
<feature type="domain" description="THAP-type" evidence="7">
    <location>
        <begin position="1"/>
        <end position="87"/>
    </location>
</feature>
<dbReference type="SMART" id="SM00980">
    <property type="entry name" value="THAP"/>
    <property type="match status" value="1"/>
</dbReference>
<dbReference type="EMBL" id="GIFK01005487">
    <property type="protein sequence ID" value="NBJ63190.1"/>
    <property type="molecule type" value="Transcribed_RNA"/>
</dbReference>
<dbReference type="Pfam" id="PF05485">
    <property type="entry name" value="THAP"/>
    <property type="match status" value="1"/>
</dbReference>
<protein>
    <recommendedName>
        <fullName evidence="7">THAP-type domain-containing protein</fullName>
    </recommendedName>
</protein>
<accession>A0A6B2ENT1</accession>
<evidence type="ECO:0000256" key="4">
    <source>
        <dbReference type="ARBA" id="ARBA00023125"/>
    </source>
</evidence>